<dbReference type="SFLD" id="SFLDG01129">
    <property type="entry name" value="C1.5:_HAD__Beta-PGM__Phosphata"/>
    <property type="match status" value="1"/>
</dbReference>
<dbReference type="Gene3D" id="3.40.50.1000">
    <property type="entry name" value="HAD superfamily/HAD-like"/>
    <property type="match status" value="1"/>
</dbReference>
<reference evidence="1 2" key="1">
    <citation type="submission" date="2018-12" db="EMBL/GenBank/DDBJ databases">
        <authorList>
            <person name="Tiukova I."/>
            <person name="Dainat J."/>
        </authorList>
    </citation>
    <scope>NUCLEOTIDE SEQUENCE [LARGE SCALE GENOMIC DNA]</scope>
</reference>
<dbReference type="InterPro" id="IPR036412">
    <property type="entry name" value="HAD-like_sf"/>
</dbReference>
<dbReference type="FunCoup" id="A0A448YNH0">
    <property type="interactions" value="191"/>
</dbReference>
<dbReference type="SFLD" id="SFLDG01131">
    <property type="entry name" value="C1.5.2:_MDP_Like"/>
    <property type="match status" value="1"/>
</dbReference>
<dbReference type="Pfam" id="PF12689">
    <property type="entry name" value="Acid_PPase"/>
    <property type="match status" value="1"/>
</dbReference>
<dbReference type="InterPro" id="IPR023214">
    <property type="entry name" value="HAD_sf"/>
</dbReference>
<dbReference type="OrthoDB" id="2865258at2759"/>
<dbReference type="NCBIfam" id="TIGR01681">
    <property type="entry name" value="HAD-SF-IIIC"/>
    <property type="match status" value="1"/>
</dbReference>
<dbReference type="STRING" id="13370.A0A448YNH0"/>
<evidence type="ECO:0000313" key="1">
    <source>
        <dbReference type="EMBL" id="VEU22485.1"/>
    </source>
</evidence>
<dbReference type="NCBIfam" id="TIGR01685">
    <property type="entry name" value="MDP-1"/>
    <property type="match status" value="1"/>
</dbReference>
<dbReference type="EMBL" id="CAACVR010000023">
    <property type="protein sequence ID" value="VEU22485.1"/>
    <property type="molecule type" value="Genomic_DNA"/>
</dbReference>
<dbReference type="SUPFAM" id="SSF56784">
    <property type="entry name" value="HAD-like"/>
    <property type="match status" value="1"/>
</dbReference>
<dbReference type="GO" id="GO:0003993">
    <property type="term" value="F:acid phosphatase activity"/>
    <property type="evidence" value="ECO:0007669"/>
    <property type="project" value="TreeGrafter"/>
</dbReference>
<dbReference type="SFLD" id="SFLDS00003">
    <property type="entry name" value="Haloacid_Dehalogenase"/>
    <property type="match status" value="1"/>
</dbReference>
<dbReference type="Proteomes" id="UP000290900">
    <property type="component" value="Unassembled WGS sequence"/>
</dbReference>
<dbReference type="InParanoid" id="A0A448YNH0"/>
<name>A0A448YNH0_BRENA</name>
<keyword evidence="2" id="KW-1185">Reference proteome</keyword>
<accession>A0A448YNH0</accession>
<gene>
    <name evidence="1" type="ORF">BRENAR_LOCUS3216</name>
</gene>
<evidence type="ECO:0000313" key="2">
    <source>
        <dbReference type="Proteomes" id="UP000290900"/>
    </source>
</evidence>
<dbReference type="PANTHER" id="PTHR17901:SF14">
    <property type="entry name" value="MAGNESIUM-DEPENDENT PHOSPHATASE 1"/>
    <property type="match status" value="1"/>
</dbReference>
<organism evidence="1 2">
    <name type="scientific">Brettanomyces naardenensis</name>
    <name type="common">Yeast</name>
    <dbReference type="NCBI Taxonomy" id="13370"/>
    <lineage>
        <taxon>Eukaryota</taxon>
        <taxon>Fungi</taxon>
        <taxon>Dikarya</taxon>
        <taxon>Ascomycota</taxon>
        <taxon>Saccharomycotina</taxon>
        <taxon>Pichiomycetes</taxon>
        <taxon>Pichiales</taxon>
        <taxon>Pichiaceae</taxon>
        <taxon>Brettanomyces</taxon>
    </lineage>
</organism>
<dbReference type="InterPro" id="IPR010033">
    <property type="entry name" value="HAD_SF_ppase_IIIC"/>
</dbReference>
<sequence>MTQSNFPKAIVFDLDYTFWPCWCDAHISTPIRVQGKEIIDAKKFRVKLYPDVVPILEYLKERNVKIYTASRTGTPRIAQKMLKLFELDSYIDGSEWGYNSKVEHINRLVTRHNKDLDEEDKEYLKYEDMCLFDDEYRNSDVERLGVTFCHLVDEKLTWVDFRKGIQGWCSGVRAD</sequence>
<dbReference type="AlphaFoldDB" id="A0A448YNH0"/>
<dbReference type="PANTHER" id="PTHR17901">
    <property type="entry name" value="MAGNESIUM-DEPENDENT PHOSPHATASE 1 MDP1"/>
    <property type="match status" value="1"/>
</dbReference>
<protein>
    <submittedName>
        <fullName evidence="1">DEKNAAC103454</fullName>
    </submittedName>
</protein>
<dbReference type="InterPro" id="IPR010036">
    <property type="entry name" value="MDP_1_eu_arc"/>
</dbReference>
<proteinExistence type="predicted"/>